<keyword evidence="2" id="KW-1185">Reference proteome</keyword>
<dbReference type="Proteomes" id="UP000198972">
    <property type="component" value="Unassembled WGS sequence"/>
</dbReference>
<proteinExistence type="predicted"/>
<accession>A0A1G7HE97</accession>
<reference evidence="1 2" key="1">
    <citation type="submission" date="2016-10" db="EMBL/GenBank/DDBJ databases">
        <authorList>
            <person name="de Groot N.N."/>
        </authorList>
    </citation>
    <scope>NUCLEOTIDE SEQUENCE [LARGE SCALE GENOMIC DNA]</scope>
    <source>
        <strain evidence="1 2">DSM 28129</strain>
    </source>
</reference>
<dbReference type="EMBL" id="FNBG01000004">
    <property type="protein sequence ID" value="SDE98807.1"/>
    <property type="molecule type" value="Genomic_DNA"/>
</dbReference>
<organism evidence="1 2">
    <name type="scientific">Fontibacillus panacisegetis</name>
    <dbReference type="NCBI Taxonomy" id="670482"/>
    <lineage>
        <taxon>Bacteria</taxon>
        <taxon>Bacillati</taxon>
        <taxon>Bacillota</taxon>
        <taxon>Bacilli</taxon>
        <taxon>Bacillales</taxon>
        <taxon>Paenibacillaceae</taxon>
        <taxon>Fontibacillus</taxon>
    </lineage>
</organism>
<sequence>MEQCSRISYNHNKYSDLTFGLPINKEDAKALKLHIEDPVEEMAECWGLIYQSKLAKEQDFINRILERPLHLLEKHHLIPNGDILIRTLLETFDKGKKYYHQIILIPLKSE</sequence>
<dbReference type="STRING" id="670482.SAMN04488542_104130"/>
<gene>
    <name evidence="1" type="ORF">SAMN04488542_104130</name>
</gene>
<name>A0A1G7HE97_9BACL</name>
<evidence type="ECO:0000313" key="2">
    <source>
        <dbReference type="Proteomes" id="UP000198972"/>
    </source>
</evidence>
<dbReference type="AlphaFoldDB" id="A0A1G7HE97"/>
<evidence type="ECO:0000313" key="1">
    <source>
        <dbReference type="EMBL" id="SDE98807.1"/>
    </source>
</evidence>
<protein>
    <submittedName>
        <fullName evidence="1">Uncharacterized protein</fullName>
    </submittedName>
</protein>